<keyword evidence="1" id="KW-0521">NADP</keyword>
<reference evidence="6 7" key="1">
    <citation type="submission" date="2015-09" db="EMBL/GenBank/DDBJ databases">
        <title>Draft genome of a European isolate of the apple canker pathogen Neonectria ditissima.</title>
        <authorList>
            <person name="Gomez-Cortecero A."/>
            <person name="Harrison R.J."/>
            <person name="Armitage A.D."/>
        </authorList>
    </citation>
    <scope>NUCLEOTIDE SEQUENCE [LARGE SCALE GENOMIC DNA]</scope>
    <source>
        <strain evidence="6 7">R09/05</strain>
    </source>
</reference>
<evidence type="ECO:0000256" key="1">
    <source>
        <dbReference type="ARBA" id="ARBA00022857"/>
    </source>
</evidence>
<evidence type="ECO:0000256" key="4">
    <source>
        <dbReference type="SAM" id="MobiDB-lite"/>
    </source>
</evidence>
<dbReference type="STRING" id="78410.A0A0P7BKW8"/>
<protein>
    <submittedName>
        <fullName evidence="6">Norsolorinic acid reductase A</fullName>
    </submittedName>
</protein>
<dbReference type="InterPro" id="IPR020471">
    <property type="entry name" value="AKR"/>
</dbReference>
<dbReference type="Pfam" id="PF00248">
    <property type="entry name" value="Aldo_ket_red"/>
    <property type="match status" value="1"/>
</dbReference>
<evidence type="ECO:0000313" key="6">
    <source>
        <dbReference type="EMBL" id="KPM44387.1"/>
    </source>
</evidence>
<dbReference type="Proteomes" id="UP000050424">
    <property type="component" value="Unassembled WGS sequence"/>
</dbReference>
<dbReference type="PRINTS" id="PR00069">
    <property type="entry name" value="ALDKETRDTASE"/>
</dbReference>
<feature type="region of interest" description="Disordered" evidence="4">
    <location>
        <begin position="478"/>
        <end position="498"/>
    </location>
</feature>
<evidence type="ECO:0000259" key="5">
    <source>
        <dbReference type="Pfam" id="PF00248"/>
    </source>
</evidence>
<dbReference type="Gene3D" id="3.20.20.100">
    <property type="entry name" value="NADP-dependent oxidoreductase domain"/>
    <property type="match status" value="1"/>
</dbReference>
<evidence type="ECO:0000313" key="7">
    <source>
        <dbReference type="Proteomes" id="UP000050424"/>
    </source>
</evidence>
<gene>
    <name evidence="6" type="ORF">AK830_g2210</name>
</gene>
<dbReference type="GO" id="GO:0016491">
    <property type="term" value="F:oxidoreductase activity"/>
    <property type="evidence" value="ECO:0007669"/>
    <property type="project" value="UniProtKB-KW"/>
</dbReference>
<dbReference type="PANTHER" id="PTHR43364:SF7">
    <property type="entry name" value="NADP-DEPENDENT OXIDOREDUCTASE DOMAIN-CONTAINING PROTEIN-RELATED"/>
    <property type="match status" value="1"/>
</dbReference>
<comment type="similarity">
    <text evidence="3">Belongs to the aldo/keto reductase family. Aldo/keto reductase 2 subfamily.</text>
</comment>
<dbReference type="SUPFAM" id="SSF51430">
    <property type="entry name" value="NAD(P)-linked oxidoreductase"/>
    <property type="match status" value="1"/>
</dbReference>
<accession>A0A0P7BKW8</accession>
<evidence type="ECO:0000256" key="3">
    <source>
        <dbReference type="ARBA" id="ARBA00038157"/>
    </source>
</evidence>
<dbReference type="OrthoDB" id="48988at2759"/>
<comment type="caution">
    <text evidence="6">The sequence shown here is derived from an EMBL/GenBank/DDBJ whole genome shotgun (WGS) entry which is preliminary data.</text>
</comment>
<keyword evidence="7" id="KW-1185">Reference proteome</keyword>
<dbReference type="PANTHER" id="PTHR43364">
    <property type="entry name" value="NADH-SPECIFIC METHYLGLYOXAL REDUCTASE-RELATED"/>
    <property type="match status" value="1"/>
</dbReference>
<sequence>MALPLAPSPKSPLARHRLLSPTAAIRVSPLCLGAMNFGDAWKQYMGECGQASAESILDFFYEQGGNFIDTANNYQFQESETWVGEWMKKRGVRDEMVIATKYTTNFRNGPNSAQIMSNFQGNGTKSLLTSVNNSLRNLQTDYIDLLYVHWWDYSTSIPELMQSLNQLVSSGKVLYLGISDTPAWVVSKANEYARNHGLRQFSVYQGNWSAASRDFERDIIPMCRAEGMGIAPWGALGGGKFKTEEQRKAMEGRQVEASENDIKTSKVLETVAARKNTIITSVALAYVMHKTPYVFPIVGGRKVDHIRGNIEALTLELSEEDIQEIDKAVDFQLGFPHSFLFRSGQSSEPQDVWLLKMGGHFDYVADNKVRVGDDTEPSIIPSTLDEFSYVDVIPCTPFPSVSSHAYHRNSAADSPVEDTSLQVRSQLVFHTWPTLKRKRNDSIRSVWDDVKPVVTVGPPKTEEDTLPRNSAHSQVVKLASESPTGNKLTPLPRNAPRDIETKGKYTIRHGIRIRDYKPLRGNTKAFVSKFSSSEFQCRDGFDDNEIPFNRPCLTTRRT</sequence>
<dbReference type="CDD" id="cd19146">
    <property type="entry name" value="AKR_AKR9A1-2"/>
    <property type="match status" value="1"/>
</dbReference>
<keyword evidence="2" id="KW-0560">Oxidoreductase</keyword>
<proteinExistence type="inferred from homology"/>
<feature type="domain" description="NADP-dependent oxidoreductase" evidence="5">
    <location>
        <begin position="29"/>
        <end position="329"/>
    </location>
</feature>
<dbReference type="InterPro" id="IPR050523">
    <property type="entry name" value="AKR_Detox_Biosynth"/>
</dbReference>
<organism evidence="6 7">
    <name type="scientific">Neonectria ditissima</name>
    <dbReference type="NCBI Taxonomy" id="78410"/>
    <lineage>
        <taxon>Eukaryota</taxon>
        <taxon>Fungi</taxon>
        <taxon>Dikarya</taxon>
        <taxon>Ascomycota</taxon>
        <taxon>Pezizomycotina</taxon>
        <taxon>Sordariomycetes</taxon>
        <taxon>Hypocreomycetidae</taxon>
        <taxon>Hypocreales</taxon>
        <taxon>Nectriaceae</taxon>
        <taxon>Neonectria</taxon>
    </lineage>
</organism>
<dbReference type="AlphaFoldDB" id="A0A0P7BKW8"/>
<dbReference type="InterPro" id="IPR036812">
    <property type="entry name" value="NAD(P)_OxRdtase_dom_sf"/>
</dbReference>
<evidence type="ECO:0000256" key="2">
    <source>
        <dbReference type="ARBA" id="ARBA00023002"/>
    </source>
</evidence>
<dbReference type="EMBL" id="LKCW01000020">
    <property type="protein sequence ID" value="KPM44387.1"/>
    <property type="molecule type" value="Genomic_DNA"/>
</dbReference>
<dbReference type="InterPro" id="IPR023210">
    <property type="entry name" value="NADP_OxRdtase_dom"/>
</dbReference>
<name>A0A0P7BKW8_9HYPO</name>